<sequence length="322" mass="35967">MSAWDGFIEGAESMRPHVENAHLSQLSSQYNKLSANLSQWQAHVNALDEKVGVAYDIYTGLASVDRAMHCESASLEENAKAKIIKACALLCRKNLKRFEQIQQSEKRITIDMVRDYNLRSIFSFFIAHREILSAHNRALFSRFLMQSNGLTSEQLVQFSQASLREAIEPIMAVSSTLVSFNDSGALNKTDVYVSDLSDALVANVTHDTLGYLSSMYPGKSLYEYPGQAWPSIWAMRAIANTFNYFSRVDGAVLGGFKGVYPIVDVGTDSEASQFYLMQRGAPVADNNNFFQAVMSKMLIYIGLDGYAKMPDGANYRMLMKML</sequence>
<gene>
    <name evidence="2" type="ORF">P5S46_22225</name>
</gene>
<evidence type="ECO:0000313" key="3">
    <source>
        <dbReference type="Proteomes" id="UP001218423"/>
    </source>
</evidence>
<evidence type="ECO:0000256" key="1">
    <source>
        <dbReference type="SAM" id="Coils"/>
    </source>
</evidence>
<feature type="coiled-coil region" evidence="1">
    <location>
        <begin position="23"/>
        <end position="50"/>
    </location>
</feature>
<organism evidence="2 3">
    <name type="scientific">Aeromonas caviae</name>
    <name type="common">Aeromonas punctata</name>
    <dbReference type="NCBI Taxonomy" id="648"/>
    <lineage>
        <taxon>Bacteria</taxon>
        <taxon>Pseudomonadati</taxon>
        <taxon>Pseudomonadota</taxon>
        <taxon>Gammaproteobacteria</taxon>
        <taxon>Aeromonadales</taxon>
        <taxon>Aeromonadaceae</taxon>
        <taxon>Aeromonas</taxon>
    </lineage>
</organism>
<dbReference type="EMBL" id="CP120943">
    <property type="protein sequence ID" value="WFG00214.1"/>
    <property type="molecule type" value="Genomic_DNA"/>
</dbReference>
<name>A0AAJ5ZAT5_AERCA</name>
<geneLocation type="plasmid" evidence="2 3">
    <name>pAC1520</name>
</geneLocation>
<dbReference type="AlphaFoldDB" id="A0AAJ5ZAT5"/>
<keyword evidence="1" id="KW-0175">Coiled coil</keyword>
<proteinExistence type="predicted"/>
<dbReference type="Proteomes" id="UP001218423">
    <property type="component" value="Plasmid pAC1520"/>
</dbReference>
<keyword evidence="2" id="KW-0614">Plasmid</keyword>
<protein>
    <submittedName>
        <fullName evidence="2">Uncharacterized protein</fullName>
    </submittedName>
</protein>
<reference evidence="2" key="1">
    <citation type="submission" date="2023-03" db="EMBL/GenBank/DDBJ databases">
        <title>Aeromonas caviae strain AC1520.</title>
        <authorList>
            <person name="Xie T."/>
            <person name="Zhang Q."/>
            <person name="Deng J."/>
            <person name="Li X."/>
        </authorList>
    </citation>
    <scope>NUCLEOTIDE SEQUENCE</scope>
    <source>
        <strain evidence="2">AC1520</strain>
        <plasmid evidence="2">pAC1520</plasmid>
    </source>
</reference>
<evidence type="ECO:0000313" key="2">
    <source>
        <dbReference type="EMBL" id="WFG00214.1"/>
    </source>
</evidence>
<dbReference type="RefSeq" id="WP_128344436.1">
    <property type="nucleotide sequence ID" value="NZ_CAWOMG010000210.1"/>
</dbReference>
<accession>A0AAJ5ZAT5</accession>